<dbReference type="InterPro" id="IPR050926">
    <property type="entry name" value="Aconitase/IPM_isomerase"/>
</dbReference>
<dbReference type="NCBIfam" id="TIGR01342">
    <property type="entry name" value="acon_putative"/>
    <property type="match status" value="1"/>
</dbReference>
<dbReference type="GO" id="GO:0003994">
    <property type="term" value="F:aconitate hydratase activity"/>
    <property type="evidence" value="ECO:0007669"/>
    <property type="project" value="TreeGrafter"/>
</dbReference>
<dbReference type="EMBL" id="CP002085">
    <property type="protein sequence ID" value="ADK85556.1"/>
    <property type="molecule type" value="Genomic_DNA"/>
</dbReference>
<reference evidence="6 7" key="1">
    <citation type="journal article" date="2010" name="Stand. Genomic Sci.">
        <title>Complete genome sequence of Desulfarculus baarsii type strain (2st14).</title>
        <authorList>
            <person name="Sun H."/>
            <person name="Spring S."/>
            <person name="Lapidus A."/>
            <person name="Davenport K."/>
            <person name="Del Rio T.G."/>
            <person name="Tice H."/>
            <person name="Nolan M."/>
            <person name="Copeland A."/>
            <person name="Cheng J.F."/>
            <person name="Lucas S."/>
            <person name="Tapia R."/>
            <person name="Goodwin L."/>
            <person name="Pitluck S."/>
            <person name="Ivanova N."/>
            <person name="Pagani I."/>
            <person name="Mavromatis K."/>
            <person name="Ovchinnikova G."/>
            <person name="Pati A."/>
            <person name="Chen A."/>
            <person name="Palaniappan K."/>
            <person name="Hauser L."/>
            <person name="Chang Y.J."/>
            <person name="Jeffries C.D."/>
            <person name="Detter J.C."/>
            <person name="Han C."/>
            <person name="Rohde M."/>
            <person name="Brambilla E."/>
            <person name="Goker M."/>
            <person name="Woyke T."/>
            <person name="Bristow J."/>
            <person name="Eisen J.A."/>
            <person name="Markowitz V."/>
            <person name="Hugenholtz P."/>
            <person name="Kyrpides N.C."/>
            <person name="Klenk H.P."/>
            <person name="Land M."/>
        </authorList>
    </citation>
    <scope>NUCLEOTIDE SEQUENCE [LARGE SCALE GENOMIC DNA]</scope>
    <source>
        <strain evidence="7">ATCC 33931 / DSM 2075 / LMG 7858 / VKM B-1802 / 2st14</strain>
    </source>
</reference>
<dbReference type="NCBIfam" id="NF005558">
    <property type="entry name" value="PRK07229.1"/>
    <property type="match status" value="1"/>
</dbReference>
<dbReference type="GO" id="GO:0046872">
    <property type="term" value="F:metal ion binding"/>
    <property type="evidence" value="ECO:0007669"/>
    <property type="project" value="UniProtKB-KW"/>
</dbReference>
<dbReference type="InterPro" id="IPR036008">
    <property type="entry name" value="Aconitase_4Fe-4S_dom"/>
</dbReference>
<sequence>MAKTLARKIIEEHLVEGRCQPGEEIGLRIDQTLTQDATGTLAALEFEALGLERVRTEVSVSYVDHNILQSDFKNPDDHRFLRSIAARYGLWFSPPGNGICHQLHMLNFGRPGATLLGSDSHTPHGGGLGMLAMGAGGLDVAAAMAGQPFFLTYPKVLGVRLSGKLSPWVGAKDVILELLRRLSVKGGLGYVVEYHGPGVTGLSVLQRAAITNMGAELGATSSVFPSDEKTKAFLTAQGRADAWREMSADDGAVYDKLEEIDLAALEPLAACPSSPDAVRPVRELAEVAVEQVIVGSCGGGSYEDLMTIAMALKGKALAPGLNLSVNPGSRQALAQVTANGALLDMLEAGVRLHQAGCLGCIGMSQAPATGAASVRTFPRNFPGRSGTKDDRVYLTGPEVAAATALAGHLADPRQVFGPQEPIPPAPAVRPEALVAPPADGAGVAIVRGPNIAPFPQLPPLADDLVCTVALKVGDNITTDHIMPAGSKILPLRSNVPAISQFVFNAVDPDFPAKAQACAPAAVVGGDNYGQGSSREHAALAPRYLGVQVKLAKSFARIHKANLINFGVLPLVFADPADYDRLDEGQRIELRGVKRALLEGAENLTALVDGQPVELRLEASPRDRQILAAGGRLNHIKNAL</sequence>
<dbReference type="Pfam" id="PF00330">
    <property type="entry name" value="Aconitase"/>
    <property type="match status" value="1"/>
</dbReference>
<organism evidence="6 7">
    <name type="scientific">Desulfarculus baarsii (strain ATCC 33931 / DSM 2075 / LMG 7858 / VKM B-1802 / 2st14)</name>
    <dbReference type="NCBI Taxonomy" id="644282"/>
    <lineage>
        <taxon>Bacteria</taxon>
        <taxon>Pseudomonadati</taxon>
        <taxon>Thermodesulfobacteriota</taxon>
        <taxon>Desulfarculia</taxon>
        <taxon>Desulfarculales</taxon>
        <taxon>Desulfarculaceae</taxon>
        <taxon>Desulfarculus</taxon>
    </lineage>
</organism>
<dbReference type="PRINTS" id="PR00415">
    <property type="entry name" value="ACONITASE"/>
</dbReference>
<dbReference type="RefSeq" id="WP_013258997.1">
    <property type="nucleotide sequence ID" value="NC_014365.1"/>
</dbReference>
<dbReference type="Gene3D" id="3.30.499.10">
    <property type="entry name" value="Aconitase, domain 3"/>
    <property type="match status" value="2"/>
</dbReference>
<dbReference type="SUPFAM" id="SSF52016">
    <property type="entry name" value="LeuD/IlvD-like"/>
    <property type="match status" value="1"/>
</dbReference>
<dbReference type="InterPro" id="IPR006250">
    <property type="entry name" value="Aconitase_put"/>
</dbReference>
<dbReference type="OrthoDB" id="9764318at2"/>
<dbReference type="InterPro" id="IPR015928">
    <property type="entry name" value="Aconitase/3IPM_dehydase_swvl"/>
</dbReference>
<keyword evidence="1" id="KW-0479">Metal-binding</keyword>
<dbReference type="AlphaFoldDB" id="E1QJ13"/>
<dbReference type="GO" id="GO:0005829">
    <property type="term" value="C:cytosol"/>
    <property type="evidence" value="ECO:0007669"/>
    <property type="project" value="TreeGrafter"/>
</dbReference>
<evidence type="ECO:0000313" key="6">
    <source>
        <dbReference type="EMBL" id="ADK85556.1"/>
    </source>
</evidence>
<dbReference type="GO" id="GO:0051539">
    <property type="term" value="F:4 iron, 4 sulfur cluster binding"/>
    <property type="evidence" value="ECO:0007669"/>
    <property type="project" value="TreeGrafter"/>
</dbReference>
<dbReference type="Proteomes" id="UP000009047">
    <property type="component" value="Chromosome"/>
</dbReference>
<dbReference type="PANTHER" id="PTHR43160">
    <property type="entry name" value="ACONITATE HYDRATASE B"/>
    <property type="match status" value="1"/>
</dbReference>
<name>E1QJ13_DESB2</name>
<keyword evidence="2" id="KW-0408">Iron</keyword>
<dbReference type="HOGENOM" id="CLU_006714_2_3_7"/>
<dbReference type="Pfam" id="PF00694">
    <property type="entry name" value="Aconitase_C"/>
    <property type="match status" value="1"/>
</dbReference>
<dbReference type="KEGG" id="dbr:Deba_2192"/>
<proteinExistence type="predicted"/>
<dbReference type="InterPro" id="IPR000573">
    <property type="entry name" value="AconitaseA/IPMdHydase_ssu_swvl"/>
</dbReference>
<dbReference type="PANTHER" id="PTHR43160:SF3">
    <property type="entry name" value="ACONITATE HYDRATASE, MITOCHONDRIAL"/>
    <property type="match status" value="1"/>
</dbReference>
<feature type="domain" description="Aconitase/3-isopropylmalate dehydratase large subunit alpha/beta/alpha" evidence="4">
    <location>
        <begin position="8"/>
        <end position="407"/>
    </location>
</feature>
<dbReference type="SUPFAM" id="SSF53732">
    <property type="entry name" value="Aconitase iron-sulfur domain"/>
    <property type="match status" value="1"/>
</dbReference>
<evidence type="ECO:0000259" key="4">
    <source>
        <dbReference type="Pfam" id="PF00330"/>
    </source>
</evidence>
<evidence type="ECO:0000256" key="1">
    <source>
        <dbReference type="ARBA" id="ARBA00022723"/>
    </source>
</evidence>
<dbReference type="STRING" id="644282.Deba_2192"/>
<evidence type="ECO:0000259" key="5">
    <source>
        <dbReference type="Pfam" id="PF00694"/>
    </source>
</evidence>
<dbReference type="GO" id="GO:0006099">
    <property type="term" value="P:tricarboxylic acid cycle"/>
    <property type="evidence" value="ECO:0007669"/>
    <property type="project" value="TreeGrafter"/>
</dbReference>
<evidence type="ECO:0000256" key="2">
    <source>
        <dbReference type="ARBA" id="ARBA00023004"/>
    </source>
</evidence>
<protein>
    <submittedName>
        <fullName evidence="6">Aconitate hydratase</fullName>
    </submittedName>
</protein>
<feature type="domain" description="Aconitase A/isopropylmalate dehydratase small subunit swivel" evidence="5">
    <location>
        <begin position="517"/>
        <end position="574"/>
    </location>
</feature>
<evidence type="ECO:0000256" key="3">
    <source>
        <dbReference type="ARBA" id="ARBA00023014"/>
    </source>
</evidence>
<dbReference type="InterPro" id="IPR015931">
    <property type="entry name" value="Acnase/IPM_dHydase_lsu_aba_1/3"/>
</dbReference>
<evidence type="ECO:0000313" key="7">
    <source>
        <dbReference type="Proteomes" id="UP000009047"/>
    </source>
</evidence>
<keyword evidence="3" id="KW-0411">Iron-sulfur</keyword>
<accession>E1QJ13</accession>
<gene>
    <name evidence="6" type="ordered locus">Deba_2192</name>
</gene>
<keyword evidence="7" id="KW-1185">Reference proteome</keyword>
<dbReference type="Gene3D" id="3.20.19.10">
    <property type="entry name" value="Aconitase, domain 4"/>
    <property type="match status" value="1"/>
</dbReference>
<dbReference type="InterPro" id="IPR001030">
    <property type="entry name" value="Acoase/IPM_deHydtase_lsu_aba"/>
</dbReference>
<dbReference type="eggNOG" id="COG1048">
    <property type="taxonomic scope" value="Bacteria"/>
</dbReference>